<dbReference type="RefSeq" id="WP_139229979.1">
    <property type="nucleotide sequence ID" value="NZ_FOLB01000001.1"/>
</dbReference>
<keyword evidence="3" id="KW-1185">Reference proteome</keyword>
<name>A0A1I1DAX0_9ACTN</name>
<dbReference type="STRING" id="574651.SAMN04487968_10134"/>
<sequence>MFEPESEGREQSSEGQFEGQSAGRFAGQAADDQRVIDDLSLGSLIYGWHDDRPSEPVHFDMDQHAWELYRLPEDAHGAAQAALAKTSHRQVHWLLEWPGRDCVLLRRPPRVDFPAIGGWERMRRRHELEQRMRDSVATVARLDETLERVEVLEPLYVERTHLPDRDWERTVALLSDGKQIATCPWDWYEFIIGDFVASCTEAVRREQ</sequence>
<organism evidence="2 3">
    <name type="scientific">Nocardioides terrae</name>
    <dbReference type="NCBI Taxonomy" id="574651"/>
    <lineage>
        <taxon>Bacteria</taxon>
        <taxon>Bacillati</taxon>
        <taxon>Actinomycetota</taxon>
        <taxon>Actinomycetes</taxon>
        <taxon>Propionibacteriales</taxon>
        <taxon>Nocardioidaceae</taxon>
        <taxon>Nocardioides</taxon>
    </lineage>
</organism>
<feature type="compositionally biased region" description="Low complexity" evidence="1">
    <location>
        <begin position="13"/>
        <end position="23"/>
    </location>
</feature>
<feature type="region of interest" description="Disordered" evidence="1">
    <location>
        <begin position="1"/>
        <end position="29"/>
    </location>
</feature>
<dbReference type="EMBL" id="FOLB01000001">
    <property type="protein sequence ID" value="SFB70228.1"/>
    <property type="molecule type" value="Genomic_DNA"/>
</dbReference>
<protein>
    <submittedName>
        <fullName evidence="2">Uncharacterized protein</fullName>
    </submittedName>
</protein>
<proteinExistence type="predicted"/>
<gene>
    <name evidence="2" type="ORF">SAMN04487968_10134</name>
</gene>
<reference evidence="2 3" key="1">
    <citation type="submission" date="2016-10" db="EMBL/GenBank/DDBJ databases">
        <authorList>
            <person name="de Groot N.N."/>
        </authorList>
    </citation>
    <scope>NUCLEOTIDE SEQUENCE [LARGE SCALE GENOMIC DNA]</scope>
    <source>
        <strain evidence="2 3">CGMCC 1.7056</strain>
    </source>
</reference>
<feature type="compositionally biased region" description="Basic and acidic residues" evidence="1">
    <location>
        <begin position="1"/>
        <end position="12"/>
    </location>
</feature>
<evidence type="ECO:0000313" key="2">
    <source>
        <dbReference type="EMBL" id="SFB70228.1"/>
    </source>
</evidence>
<dbReference type="AlphaFoldDB" id="A0A1I1DAX0"/>
<accession>A0A1I1DAX0</accession>
<dbReference type="Proteomes" id="UP000198832">
    <property type="component" value="Unassembled WGS sequence"/>
</dbReference>
<evidence type="ECO:0000313" key="3">
    <source>
        <dbReference type="Proteomes" id="UP000198832"/>
    </source>
</evidence>
<evidence type="ECO:0000256" key="1">
    <source>
        <dbReference type="SAM" id="MobiDB-lite"/>
    </source>
</evidence>